<organism evidence="2 3">
    <name type="scientific">Nitrosomonas communis</name>
    <dbReference type="NCBI Taxonomy" id="44574"/>
    <lineage>
        <taxon>Bacteria</taxon>
        <taxon>Pseudomonadati</taxon>
        <taxon>Pseudomonadota</taxon>
        <taxon>Betaproteobacteria</taxon>
        <taxon>Nitrosomonadales</taxon>
        <taxon>Nitrosomonadaceae</taxon>
        <taxon>Nitrosomonas</taxon>
    </lineage>
</organism>
<evidence type="ECO:0000313" key="3">
    <source>
        <dbReference type="Proteomes" id="UP000183287"/>
    </source>
</evidence>
<accession>A0A1I4JZT5</accession>
<sequence length="54" mass="5880">MIRNPRTKRILSISLFILGGVLIFLAPENAWVGVVLLSLGLGVEIAALILSHRK</sequence>
<gene>
    <name evidence="2" type="ORF">SAMN05421863_100336</name>
</gene>
<protein>
    <submittedName>
        <fullName evidence="2">Uncharacterized protein</fullName>
    </submittedName>
</protein>
<dbReference type="Proteomes" id="UP000183287">
    <property type="component" value="Unassembled WGS sequence"/>
</dbReference>
<evidence type="ECO:0000256" key="1">
    <source>
        <dbReference type="SAM" id="Phobius"/>
    </source>
</evidence>
<dbReference type="RefSeq" id="WP_177198019.1">
    <property type="nucleotide sequence ID" value="NZ_FOUB01000003.1"/>
</dbReference>
<evidence type="ECO:0000313" key="2">
    <source>
        <dbReference type="EMBL" id="SFL71626.1"/>
    </source>
</evidence>
<feature type="transmembrane region" description="Helical" evidence="1">
    <location>
        <begin position="31"/>
        <end position="50"/>
    </location>
</feature>
<keyword evidence="1" id="KW-1133">Transmembrane helix</keyword>
<proteinExistence type="predicted"/>
<dbReference type="AlphaFoldDB" id="A0A1I4JZT5"/>
<keyword evidence="3" id="KW-1185">Reference proteome</keyword>
<reference evidence="3" key="1">
    <citation type="submission" date="2016-10" db="EMBL/GenBank/DDBJ databases">
        <authorList>
            <person name="Varghese N."/>
            <person name="Submissions S."/>
        </authorList>
    </citation>
    <scope>NUCLEOTIDE SEQUENCE [LARGE SCALE GENOMIC DNA]</scope>
    <source>
        <strain evidence="3">Nm44</strain>
    </source>
</reference>
<keyword evidence="1" id="KW-0472">Membrane</keyword>
<keyword evidence="1" id="KW-0812">Transmembrane</keyword>
<feature type="transmembrane region" description="Helical" evidence="1">
    <location>
        <begin position="7"/>
        <end position="25"/>
    </location>
</feature>
<dbReference type="EMBL" id="FOUB01000003">
    <property type="protein sequence ID" value="SFL71626.1"/>
    <property type="molecule type" value="Genomic_DNA"/>
</dbReference>
<name>A0A1I4JZT5_9PROT</name>